<accession>A0A8B6CQ64</accession>
<dbReference type="OrthoDB" id="6124683at2759"/>
<evidence type="ECO:0000313" key="2">
    <source>
        <dbReference type="Proteomes" id="UP000596742"/>
    </source>
</evidence>
<keyword evidence="2" id="KW-1185">Reference proteome</keyword>
<sequence>MASNTLRKRYKEAKKVDFPGIEETSNSYIDELIMAQANAIVCPPEFLYFPFLTTTAGFMGSKSVIEFHEEWKEPAIIWTTIAASKGVQPFYDR</sequence>
<proteinExistence type="predicted"/>
<protein>
    <submittedName>
        <fullName evidence="1">Uncharacterized protein</fullName>
    </submittedName>
</protein>
<comment type="caution">
    <text evidence="1">The sequence shown here is derived from an EMBL/GenBank/DDBJ whole genome shotgun (WGS) entry which is preliminary data.</text>
</comment>
<gene>
    <name evidence="1" type="ORF">MGAL_10B002605</name>
</gene>
<evidence type="ECO:0000313" key="1">
    <source>
        <dbReference type="EMBL" id="VDI07403.1"/>
    </source>
</evidence>
<dbReference type="AlphaFoldDB" id="A0A8B6CQ64"/>
<name>A0A8B6CQ64_MYTGA</name>
<organism evidence="1 2">
    <name type="scientific">Mytilus galloprovincialis</name>
    <name type="common">Mediterranean mussel</name>
    <dbReference type="NCBI Taxonomy" id="29158"/>
    <lineage>
        <taxon>Eukaryota</taxon>
        <taxon>Metazoa</taxon>
        <taxon>Spiralia</taxon>
        <taxon>Lophotrochozoa</taxon>
        <taxon>Mollusca</taxon>
        <taxon>Bivalvia</taxon>
        <taxon>Autobranchia</taxon>
        <taxon>Pteriomorphia</taxon>
        <taxon>Mytilida</taxon>
        <taxon>Mytiloidea</taxon>
        <taxon>Mytilidae</taxon>
        <taxon>Mytilinae</taxon>
        <taxon>Mytilus</taxon>
    </lineage>
</organism>
<reference evidence="1" key="1">
    <citation type="submission" date="2018-11" db="EMBL/GenBank/DDBJ databases">
        <authorList>
            <person name="Alioto T."/>
            <person name="Alioto T."/>
        </authorList>
    </citation>
    <scope>NUCLEOTIDE SEQUENCE</scope>
</reference>
<dbReference type="EMBL" id="UYJE01002044">
    <property type="protein sequence ID" value="VDI07403.1"/>
    <property type="molecule type" value="Genomic_DNA"/>
</dbReference>
<dbReference type="Proteomes" id="UP000596742">
    <property type="component" value="Unassembled WGS sequence"/>
</dbReference>